<protein>
    <recommendedName>
        <fullName evidence="6">Gram-positive cocci surface proteins LPxTG domain-containing protein</fullName>
    </recommendedName>
</protein>
<accession>A0ABV9G973</accession>
<keyword evidence="3" id="KW-0732">Signal</keyword>
<keyword evidence="5" id="KW-1185">Reference proteome</keyword>
<feature type="region of interest" description="Disordered" evidence="1">
    <location>
        <begin position="71"/>
        <end position="125"/>
    </location>
</feature>
<feature type="transmembrane region" description="Helical" evidence="2">
    <location>
        <begin position="300"/>
        <end position="320"/>
    </location>
</feature>
<evidence type="ECO:0000313" key="5">
    <source>
        <dbReference type="Proteomes" id="UP001595993"/>
    </source>
</evidence>
<gene>
    <name evidence="4" type="ORF">ACFO9E_16805</name>
</gene>
<feature type="region of interest" description="Disordered" evidence="1">
    <location>
        <begin position="264"/>
        <end position="292"/>
    </location>
</feature>
<dbReference type="EMBL" id="JBHSFE010000014">
    <property type="protein sequence ID" value="MFC4609466.1"/>
    <property type="molecule type" value="Genomic_DNA"/>
</dbReference>
<feature type="compositionally biased region" description="Basic and acidic residues" evidence="1">
    <location>
        <begin position="110"/>
        <end position="121"/>
    </location>
</feature>
<evidence type="ECO:0008006" key="6">
    <source>
        <dbReference type="Google" id="ProtNLM"/>
    </source>
</evidence>
<evidence type="ECO:0000313" key="4">
    <source>
        <dbReference type="EMBL" id="MFC4609466.1"/>
    </source>
</evidence>
<proteinExistence type="predicted"/>
<feature type="signal peptide" evidence="3">
    <location>
        <begin position="1"/>
        <end position="28"/>
    </location>
</feature>
<dbReference type="RefSeq" id="WP_381196270.1">
    <property type="nucleotide sequence ID" value="NZ_JBHSFE010000014.1"/>
</dbReference>
<evidence type="ECO:0000256" key="2">
    <source>
        <dbReference type="SAM" id="Phobius"/>
    </source>
</evidence>
<dbReference type="Proteomes" id="UP001595993">
    <property type="component" value="Unassembled WGS sequence"/>
</dbReference>
<feature type="chain" id="PRO_5046006318" description="Gram-positive cocci surface proteins LPxTG domain-containing protein" evidence="3">
    <location>
        <begin position="29"/>
        <end position="329"/>
    </location>
</feature>
<comment type="caution">
    <text evidence="4">The sequence shown here is derived from an EMBL/GenBank/DDBJ whole genome shotgun (WGS) entry which is preliminary data.</text>
</comment>
<keyword evidence="2" id="KW-0472">Membrane</keyword>
<reference evidence="5" key="1">
    <citation type="journal article" date="2019" name="Int. J. Syst. Evol. Microbiol.">
        <title>The Global Catalogue of Microorganisms (GCM) 10K type strain sequencing project: providing services to taxonomists for standard genome sequencing and annotation.</title>
        <authorList>
            <consortium name="The Broad Institute Genomics Platform"/>
            <consortium name="The Broad Institute Genome Sequencing Center for Infectious Disease"/>
            <person name="Wu L."/>
            <person name="Ma J."/>
        </authorList>
    </citation>
    <scope>NUCLEOTIDE SEQUENCE [LARGE SCALE GENOMIC DNA]</scope>
    <source>
        <strain evidence="5">CGMCC 4.7139</strain>
    </source>
</reference>
<evidence type="ECO:0000256" key="3">
    <source>
        <dbReference type="SAM" id="SignalP"/>
    </source>
</evidence>
<keyword evidence="2" id="KW-0812">Transmembrane</keyword>
<keyword evidence="2" id="KW-1133">Transmembrane helix</keyword>
<evidence type="ECO:0000256" key="1">
    <source>
        <dbReference type="SAM" id="MobiDB-lite"/>
    </source>
</evidence>
<sequence length="329" mass="32885">MRLRNALTVGVTAATIAPAALTASTATAAMSMEAVRAAASVAVRPAGGALTGSAAIAGTNGAPAAPVAVRPAAVSPAPPTDKPAGPSDAATLPAPPGKRPADRQPTCGKAPDRDFPIDTRIHGGPPTHHAGGGFETWSVDLANTTGEACQNIHPVIIVTGHDPGLTPARITLEFYDDKAALWRPVALETTAEGEVVGVLDGDGRFPGFAVPARKSVTAKVRFRLAADAPPNQVTVNAAVVQRQGDDGDWVGESGDYSFAVLGADGSGTEPSGIAPSRTDGTGTDAGVTPDELAGTGDGSLMRLGGALGAVLLGGGVLLLASRRLRAGRR</sequence>
<name>A0ABV9G973_9ACTN</name>
<organism evidence="4 5">
    <name type="scientific">Streptomyces maoxianensis</name>
    <dbReference type="NCBI Taxonomy" id="1459942"/>
    <lineage>
        <taxon>Bacteria</taxon>
        <taxon>Bacillati</taxon>
        <taxon>Actinomycetota</taxon>
        <taxon>Actinomycetes</taxon>
        <taxon>Kitasatosporales</taxon>
        <taxon>Streptomycetaceae</taxon>
        <taxon>Streptomyces</taxon>
    </lineage>
</organism>